<organism evidence="2 3">
    <name type="scientific">Sphaerosporella brunnea</name>
    <dbReference type="NCBI Taxonomy" id="1250544"/>
    <lineage>
        <taxon>Eukaryota</taxon>
        <taxon>Fungi</taxon>
        <taxon>Dikarya</taxon>
        <taxon>Ascomycota</taxon>
        <taxon>Pezizomycotina</taxon>
        <taxon>Pezizomycetes</taxon>
        <taxon>Pezizales</taxon>
        <taxon>Pyronemataceae</taxon>
        <taxon>Sphaerosporella</taxon>
    </lineage>
</organism>
<proteinExistence type="predicted"/>
<reference evidence="2 3" key="1">
    <citation type="submission" date="2019-09" db="EMBL/GenBank/DDBJ databases">
        <title>Draft genome of the ectomycorrhizal ascomycete Sphaerosporella brunnea.</title>
        <authorList>
            <consortium name="DOE Joint Genome Institute"/>
            <person name="Benucci G.M."/>
            <person name="Marozzi G."/>
            <person name="Antonielli L."/>
            <person name="Sanchez S."/>
            <person name="Marco P."/>
            <person name="Wang X."/>
            <person name="Falini L.B."/>
            <person name="Barry K."/>
            <person name="Haridas S."/>
            <person name="Lipzen A."/>
            <person name="Labutti K."/>
            <person name="Grigoriev I.V."/>
            <person name="Murat C."/>
            <person name="Martin F."/>
            <person name="Albertini E."/>
            <person name="Donnini D."/>
            <person name="Bonito G."/>
        </authorList>
    </citation>
    <scope>NUCLEOTIDE SEQUENCE [LARGE SCALE GENOMIC DNA]</scope>
    <source>
        <strain evidence="2 3">Sb_GMNB300</strain>
    </source>
</reference>
<dbReference type="AlphaFoldDB" id="A0A5J5F629"/>
<dbReference type="EMBL" id="VXIS01000027">
    <property type="protein sequence ID" value="KAA8912162.1"/>
    <property type="molecule type" value="Genomic_DNA"/>
</dbReference>
<sequence>MCSSLEDLTDPIETPPLVVTAAPGIAATTEMSDDGPTNARNPDNDMMMIQAELQNASHWSEYVPTPRADTQGTDAAQVATPTTPKSCTLGRSCYDTIIYKGLPHDAHWMYLLREILDMIAAEDYGWTNNDLQANAAMERPAQSDERAAVTEEKASLAKVRAAFANERAIFAEERPAVAEERPRFFEGKSRPAHVQYAKLEQIVVASIVAAFAVAMAGEGAEFTEQKVAVTRPEAEFAEEPNTSGRKGDKISRKGYRGGES</sequence>
<comment type="caution">
    <text evidence="2">The sequence shown here is derived from an EMBL/GenBank/DDBJ whole genome shotgun (WGS) entry which is preliminary data.</text>
</comment>
<evidence type="ECO:0000313" key="3">
    <source>
        <dbReference type="Proteomes" id="UP000326924"/>
    </source>
</evidence>
<dbReference type="InParanoid" id="A0A5J5F629"/>
<keyword evidence="3" id="KW-1185">Reference proteome</keyword>
<feature type="region of interest" description="Disordered" evidence="1">
    <location>
        <begin position="230"/>
        <end position="260"/>
    </location>
</feature>
<protein>
    <submittedName>
        <fullName evidence="2">Uncharacterized protein</fullName>
    </submittedName>
</protein>
<name>A0A5J5F629_9PEZI</name>
<gene>
    <name evidence="2" type="ORF">FN846DRAFT_996967</name>
</gene>
<evidence type="ECO:0000256" key="1">
    <source>
        <dbReference type="SAM" id="MobiDB-lite"/>
    </source>
</evidence>
<dbReference type="Proteomes" id="UP000326924">
    <property type="component" value="Unassembled WGS sequence"/>
</dbReference>
<evidence type="ECO:0000313" key="2">
    <source>
        <dbReference type="EMBL" id="KAA8912162.1"/>
    </source>
</evidence>
<accession>A0A5J5F629</accession>
<feature type="compositionally biased region" description="Basic and acidic residues" evidence="1">
    <location>
        <begin position="245"/>
        <end position="260"/>
    </location>
</feature>